<evidence type="ECO:0000313" key="8">
    <source>
        <dbReference type="Proteomes" id="UP000807353"/>
    </source>
</evidence>
<dbReference type="Pfam" id="PF01535">
    <property type="entry name" value="PPR"/>
    <property type="match status" value="3"/>
</dbReference>
<evidence type="ECO:0000256" key="3">
    <source>
        <dbReference type="ARBA" id="ARBA00044493"/>
    </source>
</evidence>
<feature type="repeat" description="PPR" evidence="5">
    <location>
        <begin position="1092"/>
        <end position="1127"/>
    </location>
</feature>
<accession>A0A9P5YHJ9</accession>
<evidence type="ECO:0000256" key="6">
    <source>
        <dbReference type="SAM" id="MobiDB-lite"/>
    </source>
</evidence>
<feature type="compositionally biased region" description="Polar residues" evidence="6">
    <location>
        <begin position="48"/>
        <end position="58"/>
    </location>
</feature>
<dbReference type="OrthoDB" id="411857at2759"/>
<dbReference type="PANTHER" id="PTHR47447">
    <property type="entry name" value="OS03G0856100 PROTEIN"/>
    <property type="match status" value="1"/>
</dbReference>
<evidence type="ECO:0000313" key="7">
    <source>
        <dbReference type="EMBL" id="KAF9468765.1"/>
    </source>
</evidence>
<feature type="compositionally biased region" description="Low complexity" evidence="6">
    <location>
        <begin position="35"/>
        <end position="44"/>
    </location>
</feature>
<comment type="subunit">
    <text evidence="4">Binds to mitochondrial small subunit 15S rRNA.</text>
</comment>
<evidence type="ECO:0000256" key="1">
    <source>
        <dbReference type="ARBA" id="ARBA00006192"/>
    </source>
</evidence>
<dbReference type="Proteomes" id="UP000807353">
    <property type="component" value="Unassembled WGS sequence"/>
</dbReference>
<comment type="function">
    <text evidence="3">Regulates mitochondrial small subunit maturation by controlling 15S rRNA 5'-end processing. Localizes to the 5' precursor of the 15S rRNA in a position that is subsequently occupied by mS47 in the mature yeast mtSSU. Uses structure and sequence-specific RNA recognition, binding to a single-stranded region of the precursor and specifically recognizing bases -6 to -1. The exchange of Ccm1 for mS47 is coupled to the irreversible removal of precursor rRNA that is accompanied by conformational changes of the mitoribosomal proteins uS5m and mS26. These conformational changes signal completion of 5'-end rRNA processing through protection of the mature 5'-end of the 15S rRNA and stabilization of mS47. The removal of the 5' precursor together with the dissociation of Ccm1 may be catalyzed by the 5'-3' exoribonuclease Pet127. Involved in the specific removal of group I introns in mitochondrial encoded transcripts.</text>
</comment>
<keyword evidence="2" id="KW-0677">Repeat</keyword>
<dbReference type="Gene3D" id="1.25.40.10">
    <property type="entry name" value="Tetratricopeptide repeat domain"/>
    <property type="match status" value="4"/>
</dbReference>
<organism evidence="7 8">
    <name type="scientific">Collybia nuda</name>
    <dbReference type="NCBI Taxonomy" id="64659"/>
    <lineage>
        <taxon>Eukaryota</taxon>
        <taxon>Fungi</taxon>
        <taxon>Dikarya</taxon>
        <taxon>Basidiomycota</taxon>
        <taxon>Agaricomycotina</taxon>
        <taxon>Agaricomycetes</taxon>
        <taxon>Agaricomycetidae</taxon>
        <taxon>Agaricales</taxon>
        <taxon>Tricholomatineae</taxon>
        <taxon>Clitocybaceae</taxon>
        <taxon>Collybia</taxon>
    </lineage>
</organism>
<comment type="similarity">
    <text evidence="1">Belongs to the CCM1 family.</text>
</comment>
<dbReference type="PANTHER" id="PTHR47447:SF28">
    <property type="entry name" value="PENTACOTRIPEPTIDE-REPEAT REGION OF PRORP DOMAIN-CONTAINING PROTEIN"/>
    <property type="match status" value="1"/>
</dbReference>
<dbReference type="Pfam" id="PF13812">
    <property type="entry name" value="PPR_3"/>
    <property type="match status" value="1"/>
</dbReference>
<dbReference type="PROSITE" id="PS51375">
    <property type="entry name" value="PPR"/>
    <property type="match status" value="3"/>
</dbReference>
<reference evidence="7" key="1">
    <citation type="submission" date="2020-11" db="EMBL/GenBank/DDBJ databases">
        <authorList>
            <consortium name="DOE Joint Genome Institute"/>
            <person name="Ahrendt S."/>
            <person name="Riley R."/>
            <person name="Andreopoulos W."/>
            <person name="Labutti K."/>
            <person name="Pangilinan J."/>
            <person name="Ruiz-Duenas F.J."/>
            <person name="Barrasa J.M."/>
            <person name="Sanchez-Garcia M."/>
            <person name="Camarero S."/>
            <person name="Miyauchi S."/>
            <person name="Serrano A."/>
            <person name="Linde D."/>
            <person name="Babiker R."/>
            <person name="Drula E."/>
            <person name="Ayuso-Fernandez I."/>
            <person name="Pacheco R."/>
            <person name="Padilla G."/>
            <person name="Ferreira P."/>
            <person name="Barriuso J."/>
            <person name="Kellner H."/>
            <person name="Castanera R."/>
            <person name="Alfaro M."/>
            <person name="Ramirez L."/>
            <person name="Pisabarro A.G."/>
            <person name="Kuo A."/>
            <person name="Tritt A."/>
            <person name="Lipzen A."/>
            <person name="He G."/>
            <person name="Yan M."/>
            <person name="Ng V."/>
            <person name="Cullen D."/>
            <person name="Martin F."/>
            <person name="Rosso M.-N."/>
            <person name="Henrissat B."/>
            <person name="Hibbett D."/>
            <person name="Martinez A.T."/>
            <person name="Grigoriev I.V."/>
        </authorList>
    </citation>
    <scope>NUCLEOTIDE SEQUENCE</scope>
    <source>
        <strain evidence="7">CBS 247.69</strain>
    </source>
</reference>
<keyword evidence="8" id="KW-1185">Reference proteome</keyword>
<evidence type="ECO:0000256" key="2">
    <source>
        <dbReference type="ARBA" id="ARBA00022737"/>
    </source>
</evidence>
<evidence type="ECO:0000256" key="4">
    <source>
        <dbReference type="ARBA" id="ARBA00044511"/>
    </source>
</evidence>
<sequence>MLPKVATQILHSTTRAAASIQHQTYTIRNVLQLQSSSGPSSGSGNLAPWNNTGSSHWGNNGPGPGGAKYSTGSRFQHGYTGAARAVTQANSLAPSDGTFSHNDETEEFPRRVSLQTAKRARIRSNSLSIPVQDRRERGEKLGVLKTVQLHARSRHVFAPASSPDNTNIVEMQPLATLDVGPRPILIRRNSTSAPLTCSENFDPTVPAPTPATFVRRNSTSSSDEVSYHNLPPEFPTSHLVTDPAAPQTIQDPARPVHESADYIQLKEACETGQATLVAEVVRHFRQNTSTPSIREFNQALEGLQVTRRPGEPLHLLLETYNDMLKHGLLPNHRTYVTLIMALCDRDFEVHKSIQTLELRLKNSSLLASADAETDRQRIETLQGENNFASAMSLFEVILTTGMNRQINALVYMNLLRSAALHSSISSAIHIFAQLEKRSDLVPKARIYLYMIQAYTNVGDLAGAEVIFQEFLSACKSGAVIWKTAHEKEKQTRAHLQLWNQMIEAYFRCGFPDKGIHLLEQMISSPVGKSFGPADIPPTATSTFTTILSGFCQMGDIPTALVWFDRLLQQATEAGNPFEITGTATKPDAVAWSVMVDALAQQGMVDDLNRLYLIHLNQKSKHNTVGNMEKTTVFIANMRKIKELSKEQATRTLSFLTEHVVSHDSLGWSNIEDMTQEIWEAYMSFGMYEAAALQLMQLVHRWEKLEPGPSATRTFERLQHKQLLFTEKVYEQTHGEVSFEVVLQLARAADALKVMQQAEYTPFFLHAYGFSRNAGTLPVSEMTLRDWELVLYAAVEMETSHAQTTVSQNAFEGLLSLLEDMIEHNIAFDKVHTNLIRRIVEITVTQRGDEGRATLESFGPSFQTALAADHATRLEQALDAATPGVLQNLGQSSLVHPTRLSIDQHQTRSVEGILSKHTSHRASVMKAYGVFRNGIERGKATTPLTIGRLIQSLGRLGEMEAVSEAYTIAQSVLQLLELHKAWQAEAWFTIEDSMIIALAHHGDIDSAHVHRMRILEQGGAPTADAYGALILNVKDTTDDTSNGMALFQESQSRGVAPNQYLYNNIISKLAKARKADYALELFQQMKTNHVAPSSITYGAVIGACARVGDVQSAELLFTEMIQARNFKPRVPPYNTMMQMYTTTKPNRERALYFYQELMKAGLLMDAYGIVEPVDIKSMEEVFQSLRDDNSVEIQGTHFATLINAYGCVQKDLDKAIDVFNSVSTYPHAPLDAVVFEALINVLVAHRRTDLIPEYITKMNTAGIHMTAYIANFLIKGYAMVGDLEHARSIFESLADPAEGMAAPNNHTPHEVRSSPIISHMDPVYREPSTWEAMVRAELGSGNRQEAFELLERLKARQYPEAVYNRISGIMVDHSMVLP</sequence>
<name>A0A9P5YHJ9_9AGAR</name>
<feature type="region of interest" description="Disordered" evidence="6">
    <location>
        <begin position="35"/>
        <end position="67"/>
    </location>
</feature>
<dbReference type="InterPro" id="IPR002885">
    <property type="entry name" value="PPR_rpt"/>
</dbReference>
<dbReference type="NCBIfam" id="TIGR00756">
    <property type="entry name" value="PPR"/>
    <property type="match status" value="3"/>
</dbReference>
<gene>
    <name evidence="7" type="ORF">BDZ94DRAFT_1303935</name>
</gene>
<proteinExistence type="inferred from homology"/>
<evidence type="ECO:0008006" key="9">
    <source>
        <dbReference type="Google" id="ProtNLM"/>
    </source>
</evidence>
<evidence type="ECO:0000256" key="5">
    <source>
        <dbReference type="PROSITE-ProRule" id="PRU00708"/>
    </source>
</evidence>
<feature type="repeat" description="PPR" evidence="5">
    <location>
        <begin position="1057"/>
        <end position="1091"/>
    </location>
</feature>
<dbReference type="InterPro" id="IPR011990">
    <property type="entry name" value="TPR-like_helical_dom_sf"/>
</dbReference>
<protein>
    <recommendedName>
        <fullName evidence="9">Pentacotripeptide-repeat region of PRORP domain-containing protein</fullName>
    </recommendedName>
</protein>
<feature type="repeat" description="PPR" evidence="5">
    <location>
        <begin position="494"/>
        <end position="528"/>
    </location>
</feature>
<comment type="caution">
    <text evidence="7">The sequence shown here is derived from an EMBL/GenBank/DDBJ whole genome shotgun (WGS) entry which is preliminary data.</text>
</comment>
<dbReference type="EMBL" id="MU150231">
    <property type="protein sequence ID" value="KAF9468765.1"/>
    <property type="molecule type" value="Genomic_DNA"/>
</dbReference>